<dbReference type="SUPFAM" id="SSF53137">
    <property type="entry name" value="Translational machinery components"/>
    <property type="match status" value="1"/>
</dbReference>
<accession>A0A172WED8</accession>
<dbReference type="PANTHER" id="PTHR12899:SF3">
    <property type="entry name" value="LARGE RIBOSOMAL SUBUNIT PROTEIN UL18M"/>
    <property type="match status" value="1"/>
</dbReference>
<name>A0A172WED8_BUCSC</name>
<dbReference type="Pfam" id="PF00861">
    <property type="entry name" value="Ribosomal_L18p"/>
    <property type="match status" value="1"/>
</dbReference>
<dbReference type="InterPro" id="IPR004389">
    <property type="entry name" value="Ribosomal_uL18_bac-type"/>
</dbReference>
<dbReference type="Gene3D" id="3.30.420.100">
    <property type="match status" value="1"/>
</dbReference>
<keyword evidence="4 7" id="KW-0689">Ribosomal protein</keyword>
<keyword evidence="5 7" id="KW-0687">Ribonucleoprotein</keyword>
<dbReference type="InterPro" id="IPR057268">
    <property type="entry name" value="Ribosomal_L18"/>
</dbReference>
<dbReference type="PANTHER" id="PTHR12899">
    <property type="entry name" value="39S RIBOSOMAL PROTEIN L18, MITOCHONDRIAL"/>
    <property type="match status" value="1"/>
</dbReference>
<dbReference type="GO" id="GO:0003735">
    <property type="term" value="F:structural constituent of ribosome"/>
    <property type="evidence" value="ECO:0007669"/>
    <property type="project" value="InterPro"/>
</dbReference>
<keyword evidence="3 7" id="KW-0694">RNA-binding</keyword>
<evidence type="ECO:0000256" key="3">
    <source>
        <dbReference type="ARBA" id="ARBA00022884"/>
    </source>
</evidence>
<evidence type="ECO:0000256" key="1">
    <source>
        <dbReference type="ARBA" id="ARBA00007116"/>
    </source>
</evidence>
<dbReference type="NCBIfam" id="TIGR00060">
    <property type="entry name" value="L18_bact"/>
    <property type="match status" value="1"/>
</dbReference>
<keyword evidence="2 7" id="KW-0699">rRNA-binding</keyword>
<dbReference type="GO" id="GO:0008097">
    <property type="term" value="F:5S rRNA binding"/>
    <property type="evidence" value="ECO:0007669"/>
    <property type="project" value="TreeGrafter"/>
</dbReference>
<evidence type="ECO:0000256" key="5">
    <source>
        <dbReference type="ARBA" id="ARBA00023274"/>
    </source>
</evidence>
<comment type="similarity">
    <text evidence="1 7">Belongs to the universal ribosomal protein uL18 family.</text>
</comment>
<dbReference type="FunFam" id="3.30.420.100:FF:000001">
    <property type="entry name" value="50S ribosomal protein L18"/>
    <property type="match status" value="1"/>
</dbReference>
<evidence type="ECO:0000256" key="4">
    <source>
        <dbReference type="ARBA" id="ARBA00022980"/>
    </source>
</evidence>
<evidence type="ECO:0000256" key="2">
    <source>
        <dbReference type="ARBA" id="ARBA00022730"/>
    </source>
</evidence>
<dbReference type="STRING" id="118110.XW81_02325"/>
<gene>
    <name evidence="7" type="primary">rplR</name>
    <name evidence="8" type="ORF">XW81_02325</name>
</gene>
<dbReference type="AlphaFoldDB" id="A0A172WED8"/>
<keyword evidence="9" id="KW-1185">Reference proteome</keyword>
<protein>
    <recommendedName>
        <fullName evidence="6 7">Large ribosomal subunit protein uL18</fullName>
    </recommendedName>
</protein>
<evidence type="ECO:0000313" key="9">
    <source>
        <dbReference type="Proteomes" id="UP000077654"/>
    </source>
</evidence>
<dbReference type="CDD" id="cd00432">
    <property type="entry name" value="Ribosomal_L18_L5e"/>
    <property type="match status" value="1"/>
</dbReference>
<dbReference type="Proteomes" id="UP000077654">
    <property type="component" value="Chromosome"/>
</dbReference>
<dbReference type="HAMAP" id="MF_01337_B">
    <property type="entry name" value="Ribosomal_uL18_B"/>
    <property type="match status" value="1"/>
</dbReference>
<dbReference type="GO" id="GO:0022625">
    <property type="term" value="C:cytosolic large ribosomal subunit"/>
    <property type="evidence" value="ECO:0007669"/>
    <property type="project" value="TreeGrafter"/>
</dbReference>
<dbReference type="EMBL" id="CP011299">
    <property type="protein sequence ID" value="ANF17321.1"/>
    <property type="molecule type" value="Genomic_DNA"/>
</dbReference>
<dbReference type="RefSeq" id="WP_075474439.1">
    <property type="nucleotide sequence ID" value="NZ_CP011299.1"/>
</dbReference>
<comment type="subunit">
    <text evidence="7">Part of the 50S ribosomal subunit; part of the 5S rRNA/L5/L18/L25 subcomplex. Contacts the 5S and 23S rRNAs.</text>
</comment>
<reference evidence="8 9" key="1">
    <citation type="submission" date="2015-04" db="EMBL/GenBank/DDBJ databases">
        <title>Buchnera aphidicola assembly.</title>
        <authorList>
            <person name="Zhang Y."/>
        </authorList>
    </citation>
    <scope>NUCLEOTIDE SEQUENCE [LARGE SCALE GENOMIC DNA]</scope>
    <source>
        <strain evidence="8 9">SC</strain>
    </source>
</reference>
<evidence type="ECO:0000313" key="8">
    <source>
        <dbReference type="EMBL" id="ANF17321.1"/>
    </source>
</evidence>
<dbReference type="PATRIC" id="fig|118110.3.peg.460"/>
<comment type="function">
    <text evidence="7">This is one of the proteins that bind and probably mediate the attachment of the 5S RNA into the large ribosomal subunit, where it forms part of the central protuberance.</text>
</comment>
<sequence>MNKKSARMRRAVKLRCKLKSFKSTRLVVHRTSRHIYAQIISSDGFSVLVVASTLEKKLSRLVKYTGNKEAATLVGTEIAKRALKIGVQSVSFDRSGFQYHGRIQALADAARKVGLNF</sequence>
<evidence type="ECO:0000256" key="6">
    <source>
        <dbReference type="ARBA" id="ARBA00035197"/>
    </source>
</evidence>
<dbReference type="OrthoDB" id="9810939at2"/>
<dbReference type="InterPro" id="IPR005484">
    <property type="entry name" value="Ribosomal_uL18_bac/plant/anim"/>
</dbReference>
<organism evidence="8 9">
    <name type="scientific">Buchnera aphidicola subsp. Schlechtendalia chinensis</name>
    <dbReference type="NCBI Taxonomy" id="118110"/>
    <lineage>
        <taxon>Bacteria</taxon>
        <taxon>Pseudomonadati</taxon>
        <taxon>Pseudomonadota</taxon>
        <taxon>Gammaproteobacteria</taxon>
        <taxon>Enterobacterales</taxon>
        <taxon>Erwiniaceae</taxon>
        <taxon>Buchnera</taxon>
    </lineage>
</organism>
<dbReference type="GO" id="GO:0006412">
    <property type="term" value="P:translation"/>
    <property type="evidence" value="ECO:0007669"/>
    <property type="project" value="UniProtKB-UniRule"/>
</dbReference>
<evidence type="ECO:0000256" key="7">
    <source>
        <dbReference type="HAMAP-Rule" id="MF_01337"/>
    </source>
</evidence>
<proteinExistence type="inferred from homology"/>